<dbReference type="InterPro" id="IPR017853">
    <property type="entry name" value="GH"/>
</dbReference>
<name>A0A814T8P4_9BILA</name>
<dbReference type="PANTHER" id="PTHR10569">
    <property type="entry name" value="GLYCOGEN DEBRANCHING ENZYME"/>
    <property type="match status" value="1"/>
</dbReference>
<protein>
    <recommendedName>
        <fullName evidence="1">Glycogen debranching enzyme glucanotransferase domain-containing protein</fullName>
    </recommendedName>
</protein>
<dbReference type="GO" id="GO:0004135">
    <property type="term" value="F:amylo-alpha-1,6-glucosidase activity"/>
    <property type="evidence" value="ECO:0007669"/>
    <property type="project" value="InterPro"/>
</dbReference>
<accession>A0A814T8P4</accession>
<dbReference type="GO" id="GO:0005980">
    <property type="term" value="P:glycogen catabolic process"/>
    <property type="evidence" value="ECO:0007669"/>
    <property type="project" value="InterPro"/>
</dbReference>
<feature type="domain" description="Glycogen debranching enzyme glucanotransferase" evidence="1">
    <location>
        <begin position="143"/>
        <end position="220"/>
    </location>
</feature>
<comment type="caution">
    <text evidence="2">The sequence shown here is derived from an EMBL/GenBank/DDBJ whole genome shotgun (WGS) entry which is preliminary data.</text>
</comment>
<dbReference type="GO" id="GO:0004134">
    <property type="term" value="F:4-alpha-glucanotransferase activity"/>
    <property type="evidence" value="ECO:0007669"/>
    <property type="project" value="InterPro"/>
</dbReference>
<sequence length="247" mass="29023">MVPSFFILDLGCANSIRHYLLECELPRYRLREYYQCHVDELCEEFRQELIKEHAQISDVQQCDAEEHKLQLKHGTYKRLKAKVDLQIAGQIYFYKHHSQSSSSDAVDQACSSLRHRLLYLNQLQYDKVQKNLVQAVDNALAGCREDVYFRRELVQWSDIVKLRFGTCYEDCPALWDYMKEYTRLVATTFHGCRLDNCHSTPLVVAQMLMDYAREINPNFYILAELFTGNEDTDKIFVNKLGINSLVR</sequence>
<proteinExistence type="predicted"/>
<keyword evidence="4" id="KW-1185">Reference proteome</keyword>
<dbReference type="EMBL" id="CAJNOQ010007050">
    <property type="protein sequence ID" value="CAF1156119.1"/>
    <property type="molecule type" value="Genomic_DNA"/>
</dbReference>
<evidence type="ECO:0000259" key="1">
    <source>
        <dbReference type="Pfam" id="PF14701"/>
    </source>
</evidence>
<dbReference type="AlphaFoldDB" id="A0A814T8P4"/>
<reference evidence="2" key="1">
    <citation type="submission" date="2021-02" db="EMBL/GenBank/DDBJ databases">
        <authorList>
            <person name="Nowell W R."/>
        </authorList>
    </citation>
    <scope>NUCLEOTIDE SEQUENCE</scope>
</reference>
<dbReference type="InterPro" id="IPR032792">
    <property type="entry name" value="AGL_glucanoTrfase"/>
</dbReference>
<evidence type="ECO:0000313" key="3">
    <source>
        <dbReference type="EMBL" id="CAF3919564.1"/>
    </source>
</evidence>
<dbReference type="InterPro" id="IPR010401">
    <property type="entry name" value="AGL/Gdb1"/>
</dbReference>
<dbReference type="Pfam" id="PF14701">
    <property type="entry name" value="hDGE_amylase"/>
    <property type="match status" value="1"/>
</dbReference>
<gene>
    <name evidence="2" type="ORF">GPM918_LOCUS21435</name>
    <name evidence="3" type="ORF">SRO942_LOCUS21432</name>
</gene>
<dbReference type="Gene3D" id="3.20.20.80">
    <property type="entry name" value="Glycosidases"/>
    <property type="match status" value="1"/>
</dbReference>
<feature type="non-terminal residue" evidence="2">
    <location>
        <position position="1"/>
    </location>
</feature>
<evidence type="ECO:0000313" key="2">
    <source>
        <dbReference type="EMBL" id="CAF1156119.1"/>
    </source>
</evidence>
<dbReference type="Proteomes" id="UP000681722">
    <property type="component" value="Unassembled WGS sequence"/>
</dbReference>
<dbReference type="PANTHER" id="PTHR10569:SF2">
    <property type="entry name" value="GLYCOGEN DEBRANCHING ENZYME"/>
    <property type="match status" value="1"/>
</dbReference>
<dbReference type="EMBL" id="CAJOBC010007049">
    <property type="protein sequence ID" value="CAF3919564.1"/>
    <property type="molecule type" value="Genomic_DNA"/>
</dbReference>
<dbReference type="OrthoDB" id="10248904at2759"/>
<dbReference type="Proteomes" id="UP000663829">
    <property type="component" value="Unassembled WGS sequence"/>
</dbReference>
<evidence type="ECO:0000313" key="4">
    <source>
        <dbReference type="Proteomes" id="UP000663829"/>
    </source>
</evidence>
<dbReference type="SUPFAM" id="SSF51445">
    <property type="entry name" value="(Trans)glycosidases"/>
    <property type="match status" value="1"/>
</dbReference>
<organism evidence="2 4">
    <name type="scientific">Didymodactylos carnosus</name>
    <dbReference type="NCBI Taxonomy" id="1234261"/>
    <lineage>
        <taxon>Eukaryota</taxon>
        <taxon>Metazoa</taxon>
        <taxon>Spiralia</taxon>
        <taxon>Gnathifera</taxon>
        <taxon>Rotifera</taxon>
        <taxon>Eurotatoria</taxon>
        <taxon>Bdelloidea</taxon>
        <taxon>Philodinida</taxon>
        <taxon>Philodinidae</taxon>
        <taxon>Didymodactylos</taxon>
    </lineage>
</organism>